<proteinExistence type="predicted"/>
<dbReference type="Proteomes" id="UP000583944">
    <property type="component" value="Unassembled WGS sequence"/>
</dbReference>
<dbReference type="VEuPathDB" id="TriTrypDB:TcBrA4_0031210"/>
<dbReference type="VEuPathDB" id="TriTrypDB:TCSYLVIO_003062"/>
<dbReference type="VEuPathDB" id="TriTrypDB:TcCLB.505807.20"/>
<evidence type="ECO:0000313" key="2">
    <source>
        <dbReference type="EMBL" id="PWV06579.1"/>
    </source>
</evidence>
<gene>
    <name evidence="2" type="ORF">C3747_113g99</name>
    <name evidence="1" type="ORF">ECC02_000192</name>
</gene>
<sequence>MRAMRSAGALLSFCRGFDSSARFGKELGFGHKMRDIPVLTGNPRPVAREEEWRCAYKLTERMEDVVRDVLRKDGWSEVEVQREMEQMFERKVHNTRSSLNTWTTVEEFQRTPWYRRYKPTDTCVAKFISYEVIKLLEQALIPPSLRTDPYAHLRKRHMEDNWMNDRFSEESAKYITRERLAKQTKGLSGYGQVTRRKFLEFDQKFKASYNGKQRVNESYSAWLQSLNDK</sequence>
<protein>
    <submittedName>
        <fullName evidence="2">Uncharacterized protein</fullName>
    </submittedName>
</protein>
<comment type="caution">
    <text evidence="2">The sequence shown here is derived from an EMBL/GenBank/DDBJ whole genome shotgun (WGS) entry which is preliminary data.</text>
</comment>
<dbReference type="VEuPathDB" id="TriTrypDB:TcYC6_0094750"/>
<reference evidence="1 4" key="2">
    <citation type="journal article" date="2019" name="Genome Biol. Evol.">
        <title>Nanopore Sequencing Significantly Improves Genome Assembly of the Protozoan Parasite Trypanosoma cruzi.</title>
        <authorList>
            <person name="Diaz-Viraque F."/>
            <person name="Pita S."/>
            <person name="Greif G."/>
            <person name="de Souza R.C.M."/>
            <person name="Iraola G."/>
            <person name="Robello C."/>
        </authorList>
    </citation>
    <scope>NUCLEOTIDE SEQUENCE [LARGE SCALE GENOMIC DNA]</scope>
    <source>
        <strain evidence="1 4">Berenice</strain>
    </source>
</reference>
<dbReference type="VEuPathDB" id="TriTrypDB:TcCLB.509033.40"/>
<dbReference type="Proteomes" id="UP000246078">
    <property type="component" value="Unassembled WGS sequence"/>
</dbReference>
<name>A0A2V2WG52_TRYCR</name>
<organism evidence="2 3">
    <name type="scientific">Trypanosoma cruzi</name>
    <dbReference type="NCBI Taxonomy" id="5693"/>
    <lineage>
        <taxon>Eukaryota</taxon>
        <taxon>Discoba</taxon>
        <taxon>Euglenozoa</taxon>
        <taxon>Kinetoplastea</taxon>
        <taxon>Metakinetoplastina</taxon>
        <taxon>Trypanosomatida</taxon>
        <taxon>Trypanosomatidae</taxon>
        <taxon>Trypanosoma</taxon>
        <taxon>Schizotrypanum</taxon>
    </lineage>
</organism>
<dbReference type="VEuPathDB" id="TriTrypDB:TcG_04248"/>
<dbReference type="EMBL" id="JABDHM010000001">
    <property type="protein sequence ID" value="KAF5226691.1"/>
    <property type="molecule type" value="Genomic_DNA"/>
</dbReference>
<evidence type="ECO:0000313" key="4">
    <source>
        <dbReference type="Proteomes" id="UP000583944"/>
    </source>
</evidence>
<dbReference type="VEuPathDB" id="TriTrypDB:C4B63_42g256"/>
<dbReference type="VEuPathDB" id="TriTrypDB:TcCL_ESM06373"/>
<dbReference type="OrthoDB" id="274897at2759"/>
<reference evidence="2 3" key="1">
    <citation type="journal article" date="2018" name="Microb. Genom.">
        <title>Expanding an expanded genome: long-read sequencing of Trypanosoma cruzi.</title>
        <authorList>
            <person name="Berna L."/>
            <person name="Rodriguez M."/>
            <person name="Chiribao M.L."/>
            <person name="Parodi-Talice A."/>
            <person name="Pita S."/>
            <person name="Rijo G."/>
            <person name="Alvarez-Valin F."/>
            <person name="Robello C."/>
        </authorList>
    </citation>
    <scope>NUCLEOTIDE SEQUENCE [LARGE SCALE GENOMIC DNA]</scope>
    <source>
        <strain evidence="2 3">TCC</strain>
    </source>
</reference>
<dbReference type="VEuPathDB" id="TriTrypDB:Tc_MARK_1774"/>
<evidence type="ECO:0000313" key="1">
    <source>
        <dbReference type="EMBL" id="KAF5226691.1"/>
    </source>
</evidence>
<dbReference type="VEuPathDB" id="TriTrypDB:C3747_113g99"/>
<dbReference type="VEuPathDB" id="TriTrypDB:BCY84_01258"/>
<evidence type="ECO:0000313" key="3">
    <source>
        <dbReference type="Proteomes" id="UP000246078"/>
    </source>
</evidence>
<dbReference type="VEuPathDB" id="TriTrypDB:ECC02_000192"/>
<dbReference type="EMBL" id="PRFC01000113">
    <property type="protein sequence ID" value="PWV06579.1"/>
    <property type="molecule type" value="Genomic_DNA"/>
</dbReference>
<dbReference type="AlphaFoldDB" id="A0A2V2WG52"/>
<reference evidence="1" key="3">
    <citation type="submission" date="2020-04" db="EMBL/GenBank/DDBJ databases">
        <authorList>
            <person name="Diaz Viraque F."/>
        </authorList>
    </citation>
    <scope>NUCLEOTIDE SEQUENCE</scope>
    <source>
        <strain evidence="1">Berenice</strain>
    </source>
</reference>
<accession>A0A2V2WG52</accession>